<sequence length="232" mass="26567">MFCYTDYTREMWNPSVKPTTLAIGLFIDAMHATATAGFTHPDCPDYKRRVMVISLPMKWDTSLDSNTSISVLICKNLALYEEALEELKNHPSITMEELCRSFYAVYQNPWRDLGFWAPPSFSTETTWDCWHKDEDGNYDGMKHPYGLEYSDNYNYDSDSTMYYSSILASEKRPLTVFNAPLVRWVHGGPDYTLPTAVTEGNAVLIGEIPYKRGPSDGDFDGVKRLYPWRGEA</sequence>
<name>A0A7U2I515_PHANO</name>
<organism evidence="1 2">
    <name type="scientific">Phaeosphaeria nodorum (strain SN15 / ATCC MYA-4574 / FGSC 10173)</name>
    <name type="common">Glume blotch fungus</name>
    <name type="synonym">Parastagonospora nodorum</name>
    <dbReference type="NCBI Taxonomy" id="321614"/>
    <lineage>
        <taxon>Eukaryota</taxon>
        <taxon>Fungi</taxon>
        <taxon>Dikarya</taxon>
        <taxon>Ascomycota</taxon>
        <taxon>Pezizomycotina</taxon>
        <taxon>Dothideomycetes</taxon>
        <taxon>Pleosporomycetidae</taxon>
        <taxon>Pleosporales</taxon>
        <taxon>Pleosporineae</taxon>
        <taxon>Phaeosphaeriaceae</taxon>
        <taxon>Parastagonospora</taxon>
    </lineage>
</organism>
<reference evidence="2" key="1">
    <citation type="journal article" date="2021" name="BMC Genomics">
        <title>Chromosome-level genome assembly and manually-curated proteome of model necrotroph Parastagonospora nodorum Sn15 reveals a genome-wide trove of candidate effector homologs, and redundancy of virulence-related functions within an accessory chromosome.</title>
        <authorList>
            <person name="Bertazzoni S."/>
            <person name="Jones D.A.B."/>
            <person name="Phan H.T."/>
            <person name="Tan K.-C."/>
            <person name="Hane J.K."/>
        </authorList>
    </citation>
    <scope>NUCLEOTIDE SEQUENCE [LARGE SCALE GENOMIC DNA]</scope>
    <source>
        <strain evidence="2">SN15 / ATCC MYA-4574 / FGSC 10173)</strain>
    </source>
</reference>
<dbReference type="EMBL" id="CP069035">
    <property type="protein sequence ID" value="QRD01939.1"/>
    <property type="molecule type" value="Genomic_DNA"/>
</dbReference>
<protein>
    <submittedName>
        <fullName evidence="1">Uncharacterized protein</fullName>
    </submittedName>
</protein>
<gene>
    <name evidence="1" type="ORF">JI435_439940</name>
</gene>
<dbReference type="Proteomes" id="UP000663193">
    <property type="component" value="Chromosome 13"/>
</dbReference>
<evidence type="ECO:0000313" key="2">
    <source>
        <dbReference type="Proteomes" id="UP000663193"/>
    </source>
</evidence>
<evidence type="ECO:0000313" key="1">
    <source>
        <dbReference type="EMBL" id="QRD01939.1"/>
    </source>
</evidence>
<dbReference type="VEuPathDB" id="FungiDB:JI435_439940"/>
<dbReference type="OrthoDB" id="291007at2759"/>
<dbReference type="AlphaFoldDB" id="A0A7U2I515"/>
<proteinExistence type="predicted"/>
<keyword evidence="2" id="KW-1185">Reference proteome</keyword>
<accession>A0A7U2I515</accession>